<dbReference type="AlphaFoldDB" id="A0A167IQH8"/>
<dbReference type="PANTHER" id="PTHR46333:SF2">
    <property type="entry name" value="CYTOKINESIS PROTEIN 3"/>
    <property type="match status" value="1"/>
</dbReference>
<dbReference type="Gene3D" id="3.10.620.30">
    <property type="match status" value="1"/>
</dbReference>
<dbReference type="RefSeq" id="WP_068589997.1">
    <property type="nucleotide sequence ID" value="NZ_LRXL01000026.1"/>
</dbReference>
<dbReference type="Proteomes" id="UP000077013">
    <property type="component" value="Unassembled WGS sequence"/>
</dbReference>
<dbReference type="PANTHER" id="PTHR46333">
    <property type="entry name" value="CYTOKINESIS PROTEIN 3"/>
    <property type="match status" value="1"/>
</dbReference>
<protein>
    <recommendedName>
        <fullName evidence="1">Transglutaminase-like domain-containing protein</fullName>
    </recommendedName>
</protein>
<dbReference type="GO" id="GO:0005737">
    <property type="term" value="C:cytoplasm"/>
    <property type="evidence" value="ECO:0007669"/>
    <property type="project" value="TreeGrafter"/>
</dbReference>
<dbReference type="SUPFAM" id="SSF54001">
    <property type="entry name" value="Cysteine proteinases"/>
    <property type="match status" value="1"/>
</dbReference>
<gene>
    <name evidence="2" type="ORF">ULVI_04010</name>
</gene>
<dbReference type="OrthoDB" id="9788327at2"/>
<proteinExistence type="predicted"/>
<feature type="domain" description="Transglutaminase-like" evidence="1">
    <location>
        <begin position="63"/>
        <end position="174"/>
    </location>
</feature>
<dbReference type="EMBL" id="LRXL01000026">
    <property type="protein sequence ID" value="OAB79912.1"/>
    <property type="molecule type" value="Genomic_DNA"/>
</dbReference>
<comment type="caution">
    <text evidence="2">The sequence shown here is derived from an EMBL/GenBank/DDBJ whole genome shotgun (WGS) entry which is preliminary data.</text>
</comment>
<name>A0A167IQH8_9FLAO</name>
<keyword evidence="3" id="KW-1185">Reference proteome</keyword>
<dbReference type="STRING" id="1763537.ULVI_04010"/>
<dbReference type="InterPro" id="IPR002931">
    <property type="entry name" value="Transglutaminase-like"/>
</dbReference>
<reference evidence="2 3" key="1">
    <citation type="submission" date="2016-02" db="EMBL/GenBank/DDBJ databases">
        <title>Ulvibacter sp. LPB0005, isolated from Thais luteostoma.</title>
        <authorList>
            <person name="Shin S.-K."/>
            <person name="Yi H."/>
        </authorList>
    </citation>
    <scope>NUCLEOTIDE SEQUENCE [LARGE SCALE GENOMIC DNA]</scope>
    <source>
        <strain evidence="2 3">LPB0005</strain>
    </source>
</reference>
<dbReference type="Pfam" id="PF01841">
    <property type="entry name" value="Transglut_core"/>
    <property type="match status" value="1"/>
</dbReference>
<sequence length="322" mass="37442">MRSLSRLQIRGARLVLFVLLFVGSFSISFAQDYERVDATIQLYPEEFQNAEALSKLISRDFFTSEEKVRAIYSWIIQNVAYDPEEYKQFNFSFKDYRERNTKEEKTREQIIKRTLQKGVAVCEGYALLFEKLCELQGIPNYLVRGDTKAGFQDIGRPFKKSHMWNVATIDGKSYLFDPTWGAGRYNGTFIKDPSYFYFKTPPELFFKNHYPDMYEDAFIDEVISKEVFASMPIIIPEKLRREDVEMPLNGIISSQGANGEVTFQLRNVNPELISYSYGASKKEVTRIKKEDNRLHFVVPLQIGVENLLIYFDGEPALGYKIQ</sequence>
<dbReference type="InterPro" id="IPR038765">
    <property type="entry name" value="Papain-like_cys_pep_sf"/>
</dbReference>
<dbReference type="InterPro" id="IPR052557">
    <property type="entry name" value="CAP/Cytokinesis_protein"/>
</dbReference>
<accession>A0A167IQH8</accession>
<evidence type="ECO:0000259" key="1">
    <source>
        <dbReference type="Pfam" id="PF01841"/>
    </source>
</evidence>
<evidence type="ECO:0000313" key="2">
    <source>
        <dbReference type="EMBL" id="OAB79912.1"/>
    </source>
</evidence>
<organism evidence="2 3">
    <name type="scientific">Cochleicola gelatinilyticus</name>
    <dbReference type="NCBI Taxonomy" id="1763537"/>
    <lineage>
        <taxon>Bacteria</taxon>
        <taxon>Pseudomonadati</taxon>
        <taxon>Bacteroidota</taxon>
        <taxon>Flavobacteriia</taxon>
        <taxon>Flavobacteriales</taxon>
        <taxon>Flavobacteriaceae</taxon>
        <taxon>Cochleicola</taxon>
    </lineage>
</organism>
<evidence type="ECO:0000313" key="3">
    <source>
        <dbReference type="Proteomes" id="UP000077013"/>
    </source>
</evidence>